<feature type="transmembrane region" description="Helical" evidence="1">
    <location>
        <begin position="171"/>
        <end position="190"/>
    </location>
</feature>
<name>A0AAV6KEK2_9ERIC</name>
<evidence type="ECO:0000313" key="3">
    <source>
        <dbReference type="Proteomes" id="UP000823749"/>
    </source>
</evidence>
<feature type="transmembrane region" description="Helical" evidence="1">
    <location>
        <begin position="98"/>
        <end position="123"/>
    </location>
</feature>
<keyword evidence="3" id="KW-1185">Reference proteome</keyword>
<feature type="transmembrane region" description="Helical" evidence="1">
    <location>
        <begin position="129"/>
        <end position="150"/>
    </location>
</feature>
<evidence type="ECO:0000256" key="1">
    <source>
        <dbReference type="SAM" id="Phobius"/>
    </source>
</evidence>
<sequence length="213" mass="23874">MAAYERARDEQIEKNLAMLESLGIKDLLASLPALYRSSQRKGTKKRKSKVAIGNDEEFLPPPCEESFGYSSDDCSGSQAEKARDQFCLVFMDSQGDQFCLCFAAAFSCNGFCCCLLIAVMATVNCCCCFLWILFCCCFVCSPALLSASFWSRKCNPVVELPTLVARLHGRLILSAGPSWWFIAVLAFQWLQSCQTETYYAPFLLQILDYRILS</sequence>
<keyword evidence="1" id="KW-0472">Membrane</keyword>
<reference evidence="2" key="1">
    <citation type="submission" date="2020-08" db="EMBL/GenBank/DDBJ databases">
        <title>Plant Genome Project.</title>
        <authorList>
            <person name="Zhang R.-G."/>
        </authorList>
    </citation>
    <scope>NUCLEOTIDE SEQUENCE</scope>
    <source>
        <strain evidence="2">WSP0</strain>
        <tissue evidence="2">Leaf</tissue>
    </source>
</reference>
<proteinExistence type="predicted"/>
<keyword evidence="1" id="KW-1133">Transmembrane helix</keyword>
<protein>
    <submittedName>
        <fullName evidence="2">Uncharacterized protein</fullName>
    </submittedName>
</protein>
<dbReference type="AlphaFoldDB" id="A0AAV6KEK2"/>
<gene>
    <name evidence="2" type="ORF">RHGRI_015630</name>
</gene>
<organism evidence="2 3">
    <name type="scientific">Rhododendron griersonianum</name>
    <dbReference type="NCBI Taxonomy" id="479676"/>
    <lineage>
        <taxon>Eukaryota</taxon>
        <taxon>Viridiplantae</taxon>
        <taxon>Streptophyta</taxon>
        <taxon>Embryophyta</taxon>
        <taxon>Tracheophyta</taxon>
        <taxon>Spermatophyta</taxon>
        <taxon>Magnoliopsida</taxon>
        <taxon>eudicotyledons</taxon>
        <taxon>Gunneridae</taxon>
        <taxon>Pentapetalae</taxon>
        <taxon>asterids</taxon>
        <taxon>Ericales</taxon>
        <taxon>Ericaceae</taxon>
        <taxon>Ericoideae</taxon>
        <taxon>Rhodoreae</taxon>
        <taxon>Rhododendron</taxon>
    </lineage>
</organism>
<dbReference type="EMBL" id="JACTNZ010000005">
    <property type="protein sequence ID" value="KAG5550739.1"/>
    <property type="molecule type" value="Genomic_DNA"/>
</dbReference>
<evidence type="ECO:0000313" key="2">
    <source>
        <dbReference type="EMBL" id="KAG5550739.1"/>
    </source>
</evidence>
<keyword evidence="1" id="KW-0812">Transmembrane</keyword>
<comment type="caution">
    <text evidence="2">The sequence shown here is derived from an EMBL/GenBank/DDBJ whole genome shotgun (WGS) entry which is preliminary data.</text>
</comment>
<accession>A0AAV6KEK2</accession>
<dbReference type="Proteomes" id="UP000823749">
    <property type="component" value="Chromosome 5"/>
</dbReference>